<dbReference type="Proteomes" id="UP000287701">
    <property type="component" value="Chromosome"/>
</dbReference>
<evidence type="ECO:0000313" key="1">
    <source>
        <dbReference type="EMBL" id="QAR31388.1"/>
    </source>
</evidence>
<dbReference type="RefSeq" id="WP_128501820.1">
    <property type="nucleotide sequence ID" value="NZ_CP035107.1"/>
</dbReference>
<protein>
    <submittedName>
        <fullName evidence="1">Uncharacterized protein</fullName>
    </submittedName>
</protein>
<dbReference type="EMBL" id="CP035107">
    <property type="protein sequence ID" value="QAR31388.1"/>
    <property type="molecule type" value="Genomic_DNA"/>
</dbReference>
<evidence type="ECO:0000313" key="2">
    <source>
        <dbReference type="Proteomes" id="UP000287701"/>
    </source>
</evidence>
<gene>
    <name evidence="1" type="ORF">EQP59_08555</name>
</gene>
<sequence>MSHIIKTFAFFGLFFTLFNCTPNYIALQDAEQGLFLERSQKVSPQTFFNRRMESELKSRLDRNWYIVNEDMDNVYFGQLEKRNTISFVNPFYRVNKAELDSLFPAYRSIEGKHIKAKMFQSFVKPILDERLNSLCPQSQQIDYKKRDYKLTKNGIESEVKFVGKCYEKRIFTAEIKATLNPKNLEIISEDIKIK</sequence>
<reference evidence="1 2" key="1">
    <citation type="submission" date="2019-01" db="EMBL/GenBank/DDBJ databases">
        <title>Whole Genome of Ornithobacterium rhinotracheale FARPER-174b.</title>
        <authorList>
            <person name="Tataje-Lavanda L.A."/>
            <person name="Montalvan A."/>
            <person name="Montesinos R."/>
            <person name="Zimic M."/>
            <person name="Fernandez-Sanchez M."/>
            <person name="Fernandez-Diaz M."/>
        </authorList>
    </citation>
    <scope>NUCLEOTIDE SEQUENCE [LARGE SCALE GENOMIC DNA]</scope>
    <source>
        <strain evidence="1 2">FARPER-174b</strain>
    </source>
</reference>
<accession>A0A410JTL8</accession>
<name>A0A410JTL8_ORNRH</name>
<proteinExistence type="predicted"/>
<dbReference type="OrthoDB" id="1451604at2"/>
<organism evidence="1 2">
    <name type="scientific">Ornithobacterium rhinotracheale</name>
    <dbReference type="NCBI Taxonomy" id="28251"/>
    <lineage>
        <taxon>Bacteria</taxon>
        <taxon>Pseudomonadati</taxon>
        <taxon>Bacteroidota</taxon>
        <taxon>Flavobacteriia</taxon>
        <taxon>Flavobacteriales</taxon>
        <taxon>Weeksellaceae</taxon>
        <taxon>Ornithobacterium</taxon>
    </lineage>
</organism>
<dbReference type="AlphaFoldDB" id="A0A410JTL8"/>